<gene>
    <name evidence="8" type="ORF">ACHAWU_002714</name>
</gene>
<dbReference type="InterPro" id="IPR038508">
    <property type="entry name" value="ArfGAP_dom_sf"/>
</dbReference>
<evidence type="ECO:0000259" key="7">
    <source>
        <dbReference type="PROSITE" id="PS50115"/>
    </source>
</evidence>
<comment type="caution">
    <text evidence="8">The sequence shown here is derived from an EMBL/GenBank/DDBJ whole genome shotgun (WGS) entry which is preliminary data.</text>
</comment>
<dbReference type="InterPro" id="IPR037278">
    <property type="entry name" value="ARFGAP/RecO"/>
</dbReference>
<dbReference type="PROSITE" id="PS50115">
    <property type="entry name" value="ARFGAP"/>
    <property type="match status" value="1"/>
</dbReference>
<dbReference type="SUPFAM" id="SSF57863">
    <property type="entry name" value="ArfGap/RecO-like zinc finger"/>
    <property type="match status" value="1"/>
</dbReference>
<evidence type="ECO:0000256" key="1">
    <source>
        <dbReference type="ARBA" id="ARBA00022468"/>
    </source>
</evidence>
<organism evidence="8 9">
    <name type="scientific">Discostella pseudostelligera</name>
    <dbReference type="NCBI Taxonomy" id="259834"/>
    <lineage>
        <taxon>Eukaryota</taxon>
        <taxon>Sar</taxon>
        <taxon>Stramenopiles</taxon>
        <taxon>Ochrophyta</taxon>
        <taxon>Bacillariophyta</taxon>
        <taxon>Coscinodiscophyceae</taxon>
        <taxon>Thalassiosirophycidae</taxon>
        <taxon>Stephanodiscales</taxon>
        <taxon>Stephanodiscaceae</taxon>
        <taxon>Discostella</taxon>
    </lineage>
</organism>
<dbReference type="PRINTS" id="PR00405">
    <property type="entry name" value="REVINTRACTNG"/>
</dbReference>
<feature type="region of interest" description="Disordered" evidence="6">
    <location>
        <begin position="20"/>
        <end position="64"/>
    </location>
</feature>
<feature type="compositionally biased region" description="Low complexity" evidence="6">
    <location>
        <begin position="20"/>
        <end position="56"/>
    </location>
</feature>
<dbReference type="PANTHER" id="PTHR45686:SF4">
    <property type="entry name" value="ADP-RIBOSYLATION FACTOR GTPASE ACTIVATING PROTEIN 3, ISOFORM H"/>
    <property type="match status" value="1"/>
</dbReference>
<dbReference type="Proteomes" id="UP001530293">
    <property type="component" value="Unassembled WGS sequence"/>
</dbReference>
<dbReference type="EMBL" id="JALLBG020000089">
    <property type="protein sequence ID" value="KAL3765999.1"/>
    <property type="molecule type" value="Genomic_DNA"/>
</dbReference>
<dbReference type="Pfam" id="PF01412">
    <property type="entry name" value="ArfGap"/>
    <property type="match status" value="1"/>
</dbReference>
<feature type="compositionally biased region" description="Gly residues" evidence="6">
    <location>
        <begin position="339"/>
        <end position="349"/>
    </location>
</feature>
<keyword evidence="2" id="KW-0479">Metal-binding</keyword>
<keyword evidence="1" id="KW-0343">GTPase activation</keyword>
<dbReference type="SMART" id="SM00105">
    <property type="entry name" value="ArfGap"/>
    <property type="match status" value="1"/>
</dbReference>
<protein>
    <recommendedName>
        <fullName evidence="7">Arf-GAP domain-containing protein</fullName>
    </recommendedName>
</protein>
<dbReference type="Gene3D" id="1.10.220.150">
    <property type="entry name" value="Arf GTPase activating protein"/>
    <property type="match status" value="1"/>
</dbReference>
<dbReference type="GO" id="GO:0008270">
    <property type="term" value="F:zinc ion binding"/>
    <property type="evidence" value="ECO:0007669"/>
    <property type="project" value="UniProtKB-KW"/>
</dbReference>
<proteinExistence type="predicted"/>
<sequence>MAAIAPYAYADTFHSATMMAPTPTETTMSASSSPAASSKQRQQQPRQQQQQQQQPKPLHHSTSNIEVRSDLLHLAAMELEGMSMSITSPTNNNNSSSERASNCSRSFASCASSSPLSSNERNINRATSTIAAAATTTTTTDANSTTTSNEETIIELERPFPPGCLHLLYSLPSNSSCHDCHSHPAHWASVSYGITLCLQCSGKHRSLGVQYSKVKSLQLDSWKRKEVLCMLEGGNEQLTRFFERHEMGCSSRNQCMSSERGQEKGESSLDSCRSYFPAAGRGGLPSASSTTTSAIMNDDTSWLLDRYKTKAASFYRQHLMGHAVRLSKGGLYAGREASRGGGGGGGGIKSGKRRESSRLAD</sequence>
<keyword evidence="3 5" id="KW-0863">Zinc-finger</keyword>
<dbReference type="PANTHER" id="PTHR45686">
    <property type="entry name" value="ADP-RIBOSYLATION FACTOR GTPASE ACTIVATING PROTEIN 3, ISOFORM H-RELATED"/>
    <property type="match status" value="1"/>
</dbReference>
<evidence type="ECO:0000256" key="6">
    <source>
        <dbReference type="SAM" id="MobiDB-lite"/>
    </source>
</evidence>
<feature type="region of interest" description="Disordered" evidence="6">
    <location>
        <begin position="333"/>
        <end position="361"/>
    </location>
</feature>
<evidence type="ECO:0000256" key="2">
    <source>
        <dbReference type="ARBA" id="ARBA00022723"/>
    </source>
</evidence>
<reference evidence="8 9" key="1">
    <citation type="submission" date="2024-10" db="EMBL/GenBank/DDBJ databases">
        <title>Updated reference genomes for cyclostephanoid diatoms.</title>
        <authorList>
            <person name="Roberts W.R."/>
            <person name="Alverson A.J."/>
        </authorList>
    </citation>
    <scope>NUCLEOTIDE SEQUENCE [LARGE SCALE GENOMIC DNA]</scope>
    <source>
        <strain evidence="8 9">AJA232-27</strain>
    </source>
</reference>
<name>A0ABD3MQ10_9STRA</name>
<keyword evidence="9" id="KW-1185">Reference proteome</keyword>
<evidence type="ECO:0000313" key="9">
    <source>
        <dbReference type="Proteomes" id="UP001530293"/>
    </source>
</evidence>
<dbReference type="AlphaFoldDB" id="A0ABD3MQ10"/>
<dbReference type="GO" id="GO:0005096">
    <property type="term" value="F:GTPase activator activity"/>
    <property type="evidence" value="ECO:0007669"/>
    <property type="project" value="UniProtKB-KW"/>
</dbReference>
<evidence type="ECO:0000256" key="4">
    <source>
        <dbReference type="ARBA" id="ARBA00022833"/>
    </source>
</evidence>
<evidence type="ECO:0000313" key="8">
    <source>
        <dbReference type="EMBL" id="KAL3765999.1"/>
    </source>
</evidence>
<evidence type="ECO:0000256" key="3">
    <source>
        <dbReference type="ARBA" id="ARBA00022771"/>
    </source>
</evidence>
<accession>A0ABD3MQ10</accession>
<evidence type="ECO:0000256" key="5">
    <source>
        <dbReference type="PROSITE-ProRule" id="PRU00288"/>
    </source>
</evidence>
<dbReference type="InterPro" id="IPR001164">
    <property type="entry name" value="ArfGAP_dom"/>
</dbReference>
<keyword evidence="4" id="KW-0862">Zinc</keyword>
<feature type="domain" description="Arf-GAP" evidence="7">
    <location>
        <begin position="162"/>
        <end position="245"/>
    </location>
</feature>